<name>G0MDG4_CAEBE</name>
<feature type="coiled-coil region" evidence="1">
    <location>
        <begin position="139"/>
        <end position="196"/>
    </location>
</feature>
<dbReference type="InParanoid" id="G0MDG4"/>
<dbReference type="EMBL" id="GL379790">
    <property type="protein sequence ID" value="EGT49653.1"/>
    <property type="molecule type" value="Genomic_DNA"/>
</dbReference>
<dbReference type="PANTHER" id="PTHR31379">
    <property type="entry name" value="F-BOX C PROTEIN-RELATED-RELATED"/>
    <property type="match status" value="1"/>
</dbReference>
<dbReference type="Pfam" id="PF12078">
    <property type="entry name" value="DUF3557"/>
    <property type="match status" value="1"/>
</dbReference>
<evidence type="ECO:0000313" key="2">
    <source>
        <dbReference type="EMBL" id="EGT49653.1"/>
    </source>
</evidence>
<protein>
    <submittedName>
        <fullName evidence="2">Uncharacterized protein</fullName>
    </submittedName>
</protein>
<gene>
    <name evidence="2" type="ORF">CAEBREN_10384</name>
</gene>
<keyword evidence="3" id="KW-1185">Reference proteome</keyword>
<evidence type="ECO:0000313" key="3">
    <source>
        <dbReference type="Proteomes" id="UP000008068"/>
    </source>
</evidence>
<dbReference type="InterPro" id="IPR021942">
    <property type="entry name" value="DUF3557"/>
</dbReference>
<sequence length="312" mass="35854">MSDFVKPLSYLSLKVVLELLDPSVRYHLTQRVPSICTTASLVPLKIRHLSFGKLSMTLNDTEYKLGVYRHYPEGQEVPQKHLDENSDGGAKYNLNEFGLRDISAYDTAPEDISSHTPFAMTAHEYVHLIRDHEGTGLKVQFALNEYDGVQKQIERASESYEIYQEMNPDWISTVAAREMTNIIEGLKREAAKYKAEIFEMGYGPHVTAVPFTTYLQLTIIKYGKVQKTERVEYNSKLYEGFKYLTTKIFNCFMRNREAISVKTLEIAKTHYVIPLPVGLKFKVDEVQSENNLEKTINGIKHILDDRSRVLEN</sequence>
<accession>G0MDG4</accession>
<dbReference type="PANTHER" id="PTHR31379:SF1">
    <property type="entry name" value="F-BOX C PROTEIN-RELATED"/>
    <property type="match status" value="1"/>
</dbReference>
<dbReference type="AlphaFoldDB" id="G0MDG4"/>
<keyword evidence="1" id="KW-0175">Coiled coil</keyword>
<proteinExistence type="predicted"/>
<dbReference type="HOGENOM" id="CLU_042576_0_0_1"/>
<dbReference type="Proteomes" id="UP000008068">
    <property type="component" value="Unassembled WGS sequence"/>
</dbReference>
<organism evidence="3">
    <name type="scientific">Caenorhabditis brenneri</name>
    <name type="common">Nematode worm</name>
    <dbReference type="NCBI Taxonomy" id="135651"/>
    <lineage>
        <taxon>Eukaryota</taxon>
        <taxon>Metazoa</taxon>
        <taxon>Ecdysozoa</taxon>
        <taxon>Nematoda</taxon>
        <taxon>Chromadorea</taxon>
        <taxon>Rhabditida</taxon>
        <taxon>Rhabditina</taxon>
        <taxon>Rhabditomorpha</taxon>
        <taxon>Rhabditoidea</taxon>
        <taxon>Rhabditidae</taxon>
        <taxon>Peloderinae</taxon>
        <taxon>Caenorhabditis</taxon>
    </lineage>
</organism>
<reference evidence="3" key="1">
    <citation type="submission" date="2011-07" db="EMBL/GenBank/DDBJ databases">
        <authorList>
            <consortium name="Caenorhabditis brenneri Sequencing and Analysis Consortium"/>
            <person name="Wilson R.K."/>
        </authorList>
    </citation>
    <scope>NUCLEOTIDE SEQUENCE [LARGE SCALE GENOMIC DNA]</scope>
    <source>
        <strain evidence="3">PB2801</strain>
    </source>
</reference>
<evidence type="ECO:0000256" key="1">
    <source>
        <dbReference type="SAM" id="Coils"/>
    </source>
</evidence>